<sequence length="146" mass="15580">MYEKQREEKLGADKGPSACSKRIKKIHGDVLQGFSWAPLAWPSFACRSTGRSKNPTTAGSLSRDARTCSKEKDQSASGRSGLPWETEASSAEDSPAVEGLEGPLLSGGLLGSCSLLPTSSILSRRLVTWATARYSNSSSGSPWKML</sequence>
<feature type="compositionally biased region" description="Basic and acidic residues" evidence="1">
    <location>
        <begin position="63"/>
        <end position="74"/>
    </location>
</feature>
<dbReference type="AlphaFoldDB" id="A0A8S4AJU6"/>
<evidence type="ECO:0000256" key="1">
    <source>
        <dbReference type="SAM" id="MobiDB-lite"/>
    </source>
</evidence>
<evidence type="ECO:0000313" key="2">
    <source>
        <dbReference type="EMBL" id="CAG5878337.1"/>
    </source>
</evidence>
<protein>
    <submittedName>
        <fullName evidence="2">(Atlantic silverside) hypothetical protein</fullName>
    </submittedName>
</protein>
<evidence type="ECO:0000313" key="3">
    <source>
        <dbReference type="Proteomes" id="UP000677803"/>
    </source>
</evidence>
<comment type="caution">
    <text evidence="2">The sequence shown here is derived from an EMBL/GenBank/DDBJ whole genome shotgun (WGS) entry which is preliminary data.</text>
</comment>
<organism evidence="2 3">
    <name type="scientific">Menidia menidia</name>
    <name type="common">Atlantic silverside</name>
    <dbReference type="NCBI Taxonomy" id="238744"/>
    <lineage>
        <taxon>Eukaryota</taxon>
        <taxon>Metazoa</taxon>
        <taxon>Chordata</taxon>
        <taxon>Craniata</taxon>
        <taxon>Vertebrata</taxon>
        <taxon>Euteleostomi</taxon>
        <taxon>Actinopterygii</taxon>
        <taxon>Neopterygii</taxon>
        <taxon>Teleostei</taxon>
        <taxon>Neoteleostei</taxon>
        <taxon>Acanthomorphata</taxon>
        <taxon>Ovalentaria</taxon>
        <taxon>Atherinomorphae</taxon>
        <taxon>Atheriniformes</taxon>
        <taxon>Atherinopsidae</taxon>
        <taxon>Menidiinae</taxon>
        <taxon>Menidia</taxon>
    </lineage>
</organism>
<gene>
    <name evidence="2" type="ORF">MMEN_LOCUS5524</name>
</gene>
<name>A0A8S4AJU6_9TELE</name>
<feature type="compositionally biased region" description="Polar residues" evidence="1">
    <location>
        <begin position="49"/>
        <end position="60"/>
    </location>
</feature>
<accession>A0A8S4AJU6</accession>
<proteinExistence type="predicted"/>
<keyword evidence="3" id="KW-1185">Reference proteome</keyword>
<dbReference type="Proteomes" id="UP000677803">
    <property type="component" value="Unassembled WGS sequence"/>
</dbReference>
<reference evidence="2" key="1">
    <citation type="submission" date="2021-05" db="EMBL/GenBank/DDBJ databases">
        <authorList>
            <person name="Tigano A."/>
        </authorList>
    </citation>
    <scope>NUCLEOTIDE SEQUENCE</scope>
</reference>
<feature type="region of interest" description="Disordered" evidence="1">
    <location>
        <begin position="47"/>
        <end position="99"/>
    </location>
</feature>
<dbReference type="EMBL" id="CAJRST010004446">
    <property type="protein sequence ID" value="CAG5878337.1"/>
    <property type="molecule type" value="Genomic_DNA"/>
</dbReference>
<dbReference type="OrthoDB" id="8871672at2759"/>